<keyword evidence="3" id="KW-0698">rRNA processing</keyword>
<evidence type="ECO:0000256" key="10">
    <source>
        <dbReference type="SAM" id="MobiDB-lite"/>
    </source>
</evidence>
<keyword evidence="8" id="KW-0687">Ribonucleoprotein</keyword>
<dbReference type="PROSITE" id="PS50294">
    <property type="entry name" value="WD_REPEATS_REGION"/>
    <property type="match status" value="3"/>
</dbReference>
<keyword evidence="7" id="KW-0539">Nucleus</keyword>
<dbReference type="Pfam" id="PF00400">
    <property type="entry name" value="WD40"/>
    <property type="match status" value="6"/>
</dbReference>
<evidence type="ECO:0000256" key="4">
    <source>
        <dbReference type="ARBA" id="ARBA00022574"/>
    </source>
</evidence>
<dbReference type="OrthoDB" id="189968at2759"/>
<evidence type="ECO:0000256" key="8">
    <source>
        <dbReference type="ARBA" id="ARBA00023274"/>
    </source>
</evidence>
<dbReference type="PROSITE" id="PS00678">
    <property type="entry name" value="WD_REPEATS_1"/>
    <property type="match status" value="1"/>
</dbReference>
<evidence type="ECO:0000256" key="1">
    <source>
        <dbReference type="ARBA" id="ARBA00004604"/>
    </source>
</evidence>
<name>A0A5P1FJA9_ASPOF</name>
<evidence type="ECO:0000313" key="12">
    <source>
        <dbReference type="Proteomes" id="UP000243459"/>
    </source>
</evidence>
<dbReference type="EMBL" id="CM007382">
    <property type="protein sequence ID" value="ONK77019.1"/>
    <property type="molecule type" value="Genomic_DNA"/>
</dbReference>
<dbReference type="Gramene" id="ONK77019">
    <property type="protein sequence ID" value="ONK77019"/>
    <property type="gene ID" value="A4U43_C02F2270"/>
</dbReference>
<proteinExistence type="inferred from homology"/>
<dbReference type="GO" id="GO:0006364">
    <property type="term" value="P:rRNA processing"/>
    <property type="evidence" value="ECO:0007669"/>
    <property type="project" value="UniProtKB-KW"/>
</dbReference>
<dbReference type="Proteomes" id="UP000243459">
    <property type="component" value="Chromosome 2"/>
</dbReference>
<dbReference type="GO" id="GO:0034511">
    <property type="term" value="F:U3 snoRNA binding"/>
    <property type="evidence" value="ECO:0007669"/>
    <property type="project" value="InterPro"/>
</dbReference>
<protein>
    <submittedName>
        <fullName evidence="11">Uncharacterized protein</fullName>
    </submittedName>
</protein>
<dbReference type="CDD" id="cd00200">
    <property type="entry name" value="WD40"/>
    <property type="match status" value="1"/>
</dbReference>
<dbReference type="InterPro" id="IPR015943">
    <property type="entry name" value="WD40/YVTN_repeat-like_dom_sf"/>
</dbReference>
<evidence type="ECO:0000256" key="5">
    <source>
        <dbReference type="ARBA" id="ARBA00022737"/>
    </source>
</evidence>
<evidence type="ECO:0000256" key="6">
    <source>
        <dbReference type="ARBA" id="ARBA00022884"/>
    </source>
</evidence>
<evidence type="ECO:0000256" key="2">
    <source>
        <dbReference type="ARBA" id="ARBA00006777"/>
    </source>
</evidence>
<feature type="repeat" description="WD" evidence="9">
    <location>
        <begin position="148"/>
        <end position="189"/>
    </location>
</feature>
<feature type="compositionally biased region" description="Acidic residues" evidence="10">
    <location>
        <begin position="40"/>
        <end position="67"/>
    </location>
</feature>
<keyword evidence="12" id="KW-1185">Reference proteome</keyword>
<comment type="subcellular location">
    <subcellularLocation>
        <location evidence="1">Nucleus</location>
        <location evidence="1">Nucleolus</location>
    </subcellularLocation>
</comment>
<organism evidence="11 12">
    <name type="scientific">Asparagus officinalis</name>
    <name type="common">Garden asparagus</name>
    <dbReference type="NCBI Taxonomy" id="4686"/>
    <lineage>
        <taxon>Eukaryota</taxon>
        <taxon>Viridiplantae</taxon>
        <taxon>Streptophyta</taxon>
        <taxon>Embryophyta</taxon>
        <taxon>Tracheophyta</taxon>
        <taxon>Spermatophyta</taxon>
        <taxon>Magnoliopsida</taxon>
        <taxon>Liliopsida</taxon>
        <taxon>Asparagales</taxon>
        <taxon>Asparagaceae</taxon>
        <taxon>Asparagoideae</taxon>
        <taxon>Asparagus</taxon>
    </lineage>
</organism>
<dbReference type="SMART" id="SM00320">
    <property type="entry name" value="WD40"/>
    <property type="match status" value="6"/>
</dbReference>
<evidence type="ECO:0000256" key="7">
    <source>
        <dbReference type="ARBA" id="ARBA00023242"/>
    </source>
</evidence>
<feature type="compositionally biased region" description="Acidic residues" evidence="10">
    <location>
        <begin position="94"/>
        <end position="104"/>
    </location>
</feature>
<feature type="repeat" description="WD" evidence="9">
    <location>
        <begin position="293"/>
        <end position="333"/>
    </location>
</feature>
<evidence type="ECO:0000256" key="3">
    <source>
        <dbReference type="ARBA" id="ARBA00022552"/>
    </source>
</evidence>
<accession>A0A5P1FJA9</accession>
<evidence type="ECO:0000313" key="11">
    <source>
        <dbReference type="EMBL" id="ONK77019.1"/>
    </source>
</evidence>
<dbReference type="PRINTS" id="PR00320">
    <property type="entry name" value="GPROTEINBRPT"/>
</dbReference>
<sequence length="512" mass="57578">MKYQNRKKPNKSKRNPKFSNGDPSFEPDLKRQRHRRRESNDEDLESLPSDEEDQVEGGDQEKEEENVETAAEVKYRIASEYLEKIRAAAKKAAEEEDEGDDREEVEGRRDSLVAEILEKSQLEESGRARRLLASRVLKPEPVDEFRVLVKHRMSVTSVALSEDDSRGFSASKDGTIMHWDVESGKTEKYLWPSEDVLMSHHAKAPQKPSAKRSKHVLALAVSSDGRYLASGGLDRHVHLWDTRTREHIQAFHGHKGPVSCLTFRQGTSQLFSGSFDRQIKLWNAEDRAHMDTLHGHQSEIVSIDCLHKERILTAGRDRTIQLWKVADEKRLLYRSPSSVECSCFINDNEFLSGSEDGSIELWSVLRKKPTHILRNAHAPPLCDQSSKVENTPNGGKTENGSCGTGSYSLAQSWVSSVTVCRSSDLAASGAANGTVCLWAIESDSRSIQPLFTYPQVGYINSLKFAKSGRFLLAGVGQEPRLGRWGRISNARNGVAILPIRLKEERSSRFLKD</sequence>
<keyword evidence="6" id="KW-0694">RNA-binding</keyword>
<dbReference type="SUPFAM" id="SSF50978">
    <property type="entry name" value="WD40 repeat-like"/>
    <property type="match status" value="1"/>
</dbReference>
<dbReference type="FunFam" id="2.130.10.10:FF:000483">
    <property type="entry name" value="U3 snoRNP-associated protein-like EMB2271"/>
    <property type="match status" value="1"/>
</dbReference>
<dbReference type="GO" id="GO:0032040">
    <property type="term" value="C:small-subunit processome"/>
    <property type="evidence" value="ECO:0007669"/>
    <property type="project" value="TreeGrafter"/>
</dbReference>
<gene>
    <name evidence="11" type="ORF">A4U43_C02F2270</name>
</gene>
<dbReference type="InterPro" id="IPR020472">
    <property type="entry name" value="WD40_PAC1"/>
</dbReference>
<dbReference type="InterPro" id="IPR036322">
    <property type="entry name" value="WD40_repeat_dom_sf"/>
</dbReference>
<comment type="similarity">
    <text evidence="2">Belongs to the WD repeat RRP9 family.</text>
</comment>
<dbReference type="InterPro" id="IPR019775">
    <property type="entry name" value="WD40_repeat_CS"/>
</dbReference>
<feature type="repeat" description="WD" evidence="9">
    <location>
        <begin position="209"/>
        <end position="250"/>
    </location>
</feature>
<dbReference type="PROSITE" id="PS50082">
    <property type="entry name" value="WD_REPEATS_2"/>
    <property type="match status" value="4"/>
</dbReference>
<feature type="region of interest" description="Disordered" evidence="10">
    <location>
        <begin position="1"/>
        <end position="72"/>
    </location>
</feature>
<dbReference type="OMA" id="CSLRIWK"/>
<evidence type="ECO:0000256" key="9">
    <source>
        <dbReference type="PROSITE-ProRule" id="PRU00221"/>
    </source>
</evidence>
<feature type="region of interest" description="Disordered" evidence="10">
    <location>
        <begin position="87"/>
        <end position="107"/>
    </location>
</feature>
<keyword evidence="4 9" id="KW-0853">WD repeat</keyword>
<dbReference type="PANTHER" id="PTHR19865:SF0">
    <property type="entry name" value="U3 SMALL NUCLEOLAR RNA-INTERACTING PROTEIN 2"/>
    <property type="match status" value="1"/>
</dbReference>
<reference evidence="12" key="1">
    <citation type="journal article" date="2017" name="Nat. Commun.">
        <title>The asparagus genome sheds light on the origin and evolution of a young Y chromosome.</title>
        <authorList>
            <person name="Harkess A."/>
            <person name="Zhou J."/>
            <person name="Xu C."/>
            <person name="Bowers J.E."/>
            <person name="Van der Hulst R."/>
            <person name="Ayyampalayam S."/>
            <person name="Mercati F."/>
            <person name="Riccardi P."/>
            <person name="McKain M.R."/>
            <person name="Kakrana A."/>
            <person name="Tang H."/>
            <person name="Ray J."/>
            <person name="Groenendijk J."/>
            <person name="Arikit S."/>
            <person name="Mathioni S.M."/>
            <person name="Nakano M."/>
            <person name="Shan H."/>
            <person name="Telgmann-Rauber A."/>
            <person name="Kanno A."/>
            <person name="Yue Z."/>
            <person name="Chen H."/>
            <person name="Li W."/>
            <person name="Chen Y."/>
            <person name="Xu X."/>
            <person name="Zhang Y."/>
            <person name="Luo S."/>
            <person name="Chen H."/>
            <person name="Gao J."/>
            <person name="Mao Z."/>
            <person name="Pires J.C."/>
            <person name="Luo M."/>
            <person name="Kudrna D."/>
            <person name="Wing R.A."/>
            <person name="Meyers B.C."/>
            <person name="Yi K."/>
            <person name="Kong H."/>
            <person name="Lavrijsen P."/>
            <person name="Sunseri F."/>
            <person name="Falavigna A."/>
            <person name="Ye Y."/>
            <person name="Leebens-Mack J.H."/>
            <person name="Chen G."/>
        </authorList>
    </citation>
    <scope>NUCLEOTIDE SEQUENCE [LARGE SCALE GENOMIC DNA]</scope>
    <source>
        <strain evidence="12">cv. DH0086</strain>
    </source>
</reference>
<feature type="repeat" description="WD" evidence="9">
    <location>
        <begin position="251"/>
        <end position="292"/>
    </location>
</feature>
<dbReference type="PANTHER" id="PTHR19865">
    <property type="entry name" value="U3 SMALL NUCLEOLAR RNA INTERACTING PROTEIN 2"/>
    <property type="match status" value="1"/>
</dbReference>
<keyword evidence="5" id="KW-0677">Repeat</keyword>
<dbReference type="Gene3D" id="2.130.10.10">
    <property type="entry name" value="YVTN repeat-like/Quinoprotein amine dehydrogenase"/>
    <property type="match status" value="1"/>
</dbReference>
<feature type="compositionally biased region" description="Basic residues" evidence="10">
    <location>
        <begin position="1"/>
        <end position="16"/>
    </location>
</feature>
<dbReference type="AlphaFoldDB" id="A0A5P1FJA9"/>
<dbReference type="InterPro" id="IPR039241">
    <property type="entry name" value="Rrp9-like"/>
</dbReference>
<dbReference type="InterPro" id="IPR001680">
    <property type="entry name" value="WD40_rpt"/>
</dbReference>